<dbReference type="InterPro" id="IPR013216">
    <property type="entry name" value="Methyltransf_11"/>
</dbReference>
<dbReference type="PANTHER" id="PTHR45036:SF1">
    <property type="entry name" value="METHYLTRANSFERASE LIKE 7A"/>
    <property type="match status" value="1"/>
</dbReference>
<evidence type="ECO:0000313" key="4">
    <source>
        <dbReference type="Proteomes" id="UP000239649"/>
    </source>
</evidence>
<dbReference type="STRING" id="554055.A0A2P6VMU0"/>
<keyword evidence="3" id="KW-0808">Transferase</keyword>
<organism evidence="3 4">
    <name type="scientific">Micractinium conductrix</name>
    <dbReference type="NCBI Taxonomy" id="554055"/>
    <lineage>
        <taxon>Eukaryota</taxon>
        <taxon>Viridiplantae</taxon>
        <taxon>Chlorophyta</taxon>
        <taxon>core chlorophytes</taxon>
        <taxon>Trebouxiophyceae</taxon>
        <taxon>Chlorellales</taxon>
        <taxon>Chlorellaceae</taxon>
        <taxon>Chlorella clade</taxon>
        <taxon>Micractinium</taxon>
    </lineage>
</organism>
<feature type="transmembrane region" description="Helical" evidence="1">
    <location>
        <begin position="164"/>
        <end position="190"/>
    </location>
</feature>
<accession>A0A2P6VMU0</accession>
<dbReference type="OrthoDB" id="506320at2759"/>
<reference evidence="3 4" key="1">
    <citation type="journal article" date="2018" name="Plant J.">
        <title>Genome sequences of Chlorella sorokiniana UTEX 1602 and Micractinium conductrix SAG 241.80: implications to maltose excretion by a green alga.</title>
        <authorList>
            <person name="Arriola M.B."/>
            <person name="Velmurugan N."/>
            <person name="Zhang Y."/>
            <person name="Plunkett M.H."/>
            <person name="Hondzo H."/>
            <person name="Barney B.M."/>
        </authorList>
    </citation>
    <scope>NUCLEOTIDE SEQUENCE [LARGE SCALE GENOMIC DNA]</scope>
    <source>
        <strain evidence="3 4">SAG 241.80</strain>
    </source>
</reference>
<dbReference type="PANTHER" id="PTHR45036">
    <property type="entry name" value="METHYLTRANSFERASE LIKE 7B"/>
    <property type="match status" value="1"/>
</dbReference>
<dbReference type="GO" id="GO:0008757">
    <property type="term" value="F:S-adenosylmethionine-dependent methyltransferase activity"/>
    <property type="evidence" value="ECO:0007669"/>
    <property type="project" value="InterPro"/>
</dbReference>
<evidence type="ECO:0000256" key="1">
    <source>
        <dbReference type="SAM" id="Phobius"/>
    </source>
</evidence>
<protein>
    <submittedName>
        <fullName evidence="3">Methyltransferase 7A isoform X2</fullName>
    </submittedName>
</protein>
<keyword evidence="3" id="KW-0489">Methyltransferase</keyword>
<dbReference type="Pfam" id="PF08241">
    <property type="entry name" value="Methyltransf_11"/>
    <property type="match status" value="1"/>
</dbReference>
<keyword evidence="1" id="KW-0472">Membrane</keyword>
<feature type="transmembrane region" description="Helical" evidence="1">
    <location>
        <begin position="196"/>
        <end position="220"/>
    </location>
</feature>
<dbReference type="Gene3D" id="3.40.50.150">
    <property type="entry name" value="Vaccinia Virus protein VP39"/>
    <property type="match status" value="1"/>
</dbReference>
<keyword evidence="4" id="KW-1185">Reference proteome</keyword>
<dbReference type="AlphaFoldDB" id="A0A2P6VMU0"/>
<dbReference type="SUPFAM" id="SSF53335">
    <property type="entry name" value="S-adenosyl-L-methionine-dependent methyltransferases"/>
    <property type="match status" value="1"/>
</dbReference>
<dbReference type="EMBL" id="LHPF02000002">
    <property type="protein sequence ID" value="PSC75365.1"/>
    <property type="molecule type" value="Genomic_DNA"/>
</dbReference>
<evidence type="ECO:0000259" key="2">
    <source>
        <dbReference type="Pfam" id="PF08241"/>
    </source>
</evidence>
<evidence type="ECO:0000313" key="3">
    <source>
        <dbReference type="EMBL" id="PSC75365.1"/>
    </source>
</evidence>
<dbReference type="GO" id="GO:0032259">
    <property type="term" value="P:methylation"/>
    <property type="evidence" value="ECO:0007669"/>
    <property type="project" value="UniProtKB-KW"/>
</dbReference>
<comment type="caution">
    <text evidence="3">The sequence shown here is derived from an EMBL/GenBank/DDBJ whole genome shotgun (WGS) entry which is preliminary data.</text>
</comment>
<feature type="domain" description="Methyltransferase type 11" evidence="2">
    <location>
        <begin position="4"/>
        <end position="69"/>
    </location>
</feature>
<sequence length="244" mass="26185">MQPYARAAAEAAGVGDKLRLVVGRAEALPLEDGSADAVVITHVLCSVGNQAAALREALRVLRPGGFLVFLEHVAAPPGDRLRAWQQRLQPVRAALRLAVAAAAPMAAAAEVALPQRWLTAETMHVTDSAYDEAVDVHCRGSTPADVMHKYEEEAAACRERCMRLFFSCCVPAAFLWLLADAVCAAAFMYGVPLPSLWSLINAKAGVIQAALSFVLSIDAWRGHCAKRMSQAAHRRLQRLSSSSS</sequence>
<name>A0A2P6VMU0_9CHLO</name>
<keyword evidence="1" id="KW-1133">Transmembrane helix</keyword>
<dbReference type="InterPro" id="IPR029063">
    <property type="entry name" value="SAM-dependent_MTases_sf"/>
</dbReference>
<dbReference type="Proteomes" id="UP000239649">
    <property type="component" value="Unassembled WGS sequence"/>
</dbReference>
<gene>
    <name evidence="3" type="ORF">C2E20_1222</name>
</gene>
<proteinExistence type="predicted"/>
<keyword evidence="1" id="KW-0812">Transmembrane</keyword>
<dbReference type="InterPro" id="IPR052356">
    <property type="entry name" value="Thiol_S-MT"/>
</dbReference>
<dbReference type="CDD" id="cd02440">
    <property type="entry name" value="AdoMet_MTases"/>
    <property type="match status" value="1"/>
</dbReference>